<proteinExistence type="predicted"/>
<dbReference type="AlphaFoldDB" id="A0A1G1SX98"/>
<dbReference type="Pfam" id="PF00050">
    <property type="entry name" value="Kazal_1"/>
    <property type="match status" value="1"/>
</dbReference>
<gene>
    <name evidence="3" type="ORF">BEN48_17190</name>
</gene>
<accession>A0A1G1SX98</accession>
<evidence type="ECO:0000259" key="2">
    <source>
        <dbReference type="PROSITE" id="PS51465"/>
    </source>
</evidence>
<name>A0A1G1SX98_9BACT</name>
<sequence>MLLMKTPHLLFAVLLLGAACQPQSPRATAAADCIDPSKVKPDGICTMQYDPVCGCDGKTYANACVAGNAGVRTFTKGPCAEAPAK</sequence>
<reference evidence="3 4" key="1">
    <citation type="submission" date="2016-08" db="EMBL/GenBank/DDBJ databases">
        <title>Hymenobacter coccineus sp. nov., Hymenobacter lapidarius sp. nov. and Hymenobacter glacialis sp. nov., isolated from Antarctic soil.</title>
        <authorList>
            <person name="Sedlacek I."/>
            <person name="Kralova S."/>
            <person name="Kyrova K."/>
            <person name="Maslanova I."/>
            <person name="Stankova E."/>
            <person name="Vrbovska V."/>
            <person name="Nemec M."/>
            <person name="Bartak M."/>
            <person name="Svec P."/>
            <person name="Busse H.-J."/>
            <person name="Pantucek R."/>
        </authorList>
    </citation>
    <scope>NUCLEOTIDE SEQUENCE [LARGE SCALE GENOMIC DNA]</scope>
    <source>
        <strain evidence="3 4">CCM 8648</strain>
    </source>
</reference>
<dbReference type="PANTHER" id="PTHR21131:SF0">
    <property type="entry name" value="GEO10195P1-RELATED"/>
    <property type="match status" value="1"/>
</dbReference>
<dbReference type="STRING" id="1908236.BEN48_17190"/>
<dbReference type="SUPFAM" id="SSF100895">
    <property type="entry name" value="Kazal-type serine protease inhibitors"/>
    <property type="match status" value="1"/>
</dbReference>
<dbReference type="PROSITE" id="PS51465">
    <property type="entry name" value="KAZAL_2"/>
    <property type="match status" value="1"/>
</dbReference>
<dbReference type="PROSITE" id="PS51257">
    <property type="entry name" value="PROKAR_LIPOPROTEIN"/>
    <property type="match status" value="1"/>
</dbReference>
<feature type="signal peptide" evidence="1">
    <location>
        <begin position="1"/>
        <end position="29"/>
    </location>
</feature>
<evidence type="ECO:0000256" key="1">
    <source>
        <dbReference type="SAM" id="SignalP"/>
    </source>
</evidence>
<evidence type="ECO:0000313" key="4">
    <source>
        <dbReference type="Proteomes" id="UP000177791"/>
    </source>
</evidence>
<dbReference type="SMART" id="SM00280">
    <property type="entry name" value="KAZAL"/>
    <property type="match status" value="1"/>
</dbReference>
<dbReference type="Proteomes" id="UP000177791">
    <property type="component" value="Unassembled WGS sequence"/>
</dbReference>
<feature type="chain" id="PRO_5009578544" description="Kazal-like domain-containing protein" evidence="1">
    <location>
        <begin position="30"/>
        <end position="85"/>
    </location>
</feature>
<dbReference type="Gene3D" id="3.30.60.30">
    <property type="match status" value="1"/>
</dbReference>
<dbReference type="CDD" id="cd00104">
    <property type="entry name" value="KAZAL_FS"/>
    <property type="match status" value="1"/>
</dbReference>
<dbReference type="InterPro" id="IPR053265">
    <property type="entry name" value="Serpin"/>
</dbReference>
<keyword evidence="4" id="KW-1185">Reference proteome</keyword>
<organism evidence="3 4">
    <name type="scientific">Hymenobacter glacialis</name>
    <dbReference type="NCBI Taxonomy" id="1908236"/>
    <lineage>
        <taxon>Bacteria</taxon>
        <taxon>Pseudomonadati</taxon>
        <taxon>Bacteroidota</taxon>
        <taxon>Cytophagia</taxon>
        <taxon>Cytophagales</taxon>
        <taxon>Hymenobacteraceae</taxon>
        <taxon>Hymenobacter</taxon>
    </lineage>
</organism>
<protein>
    <recommendedName>
        <fullName evidence="2">Kazal-like domain-containing protein</fullName>
    </recommendedName>
</protein>
<dbReference type="EMBL" id="MDZC01000086">
    <property type="protein sequence ID" value="OGX83253.1"/>
    <property type="molecule type" value="Genomic_DNA"/>
</dbReference>
<dbReference type="InterPro" id="IPR036058">
    <property type="entry name" value="Kazal_dom_sf"/>
</dbReference>
<feature type="domain" description="Kazal-like" evidence="2">
    <location>
        <begin position="27"/>
        <end position="81"/>
    </location>
</feature>
<dbReference type="InterPro" id="IPR002350">
    <property type="entry name" value="Kazal_dom"/>
</dbReference>
<keyword evidence="1" id="KW-0732">Signal</keyword>
<comment type="caution">
    <text evidence="3">The sequence shown here is derived from an EMBL/GenBank/DDBJ whole genome shotgun (WGS) entry which is preliminary data.</text>
</comment>
<dbReference type="PANTHER" id="PTHR21131">
    <property type="entry name" value="SERINE-TYPE ENDOPEPTIDASE INHIBITOR"/>
    <property type="match status" value="1"/>
</dbReference>
<evidence type="ECO:0000313" key="3">
    <source>
        <dbReference type="EMBL" id="OGX83253.1"/>
    </source>
</evidence>